<organism evidence="1 2">
    <name type="scientific">Diphasiastrum complanatum</name>
    <name type="common">Issler's clubmoss</name>
    <name type="synonym">Lycopodium complanatum</name>
    <dbReference type="NCBI Taxonomy" id="34168"/>
    <lineage>
        <taxon>Eukaryota</taxon>
        <taxon>Viridiplantae</taxon>
        <taxon>Streptophyta</taxon>
        <taxon>Embryophyta</taxon>
        <taxon>Tracheophyta</taxon>
        <taxon>Lycopodiopsida</taxon>
        <taxon>Lycopodiales</taxon>
        <taxon>Lycopodiaceae</taxon>
        <taxon>Lycopodioideae</taxon>
        <taxon>Diphasiastrum</taxon>
    </lineage>
</organism>
<gene>
    <name evidence="1" type="ORF">O6H91_17G048000</name>
</gene>
<proteinExistence type="predicted"/>
<dbReference type="EMBL" id="CM055108">
    <property type="protein sequence ID" value="KAJ7525386.1"/>
    <property type="molecule type" value="Genomic_DNA"/>
</dbReference>
<name>A0ACC2B6G9_DIPCM</name>
<protein>
    <submittedName>
        <fullName evidence="1">Uncharacterized protein</fullName>
    </submittedName>
</protein>
<evidence type="ECO:0000313" key="1">
    <source>
        <dbReference type="EMBL" id="KAJ7525386.1"/>
    </source>
</evidence>
<accession>A0ACC2B6G9</accession>
<dbReference type="Proteomes" id="UP001162992">
    <property type="component" value="Chromosome 17"/>
</dbReference>
<keyword evidence="2" id="KW-1185">Reference proteome</keyword>
<sequence length="757" mass="84332">MEEKSEKKAYPTIASDYKLLEEVGQGVSAIVYRALCVPFNNEVVAIKNLDLDKCNSNLDEIRREAQTMSLINHPNVVKAYCSFVVDRNLWVVMPYMAGGSCLHIMKAAFPDGFEEPVIATILKETLKALEYLHRQGHIHRDVKAGNILIDASGAVKLGDFGVSACLFDTGDRQRSRNTFVGTPCWMAPEVLEQVHGYDFKADIWSFGITALELAHGHAPFSKYPPMKVLLMTLQNAPPGLDYERDKRFSKSFKEMIAMCLVKDPAKRPTAEKLLKHSFFKGAKSCDYVARRILDNLPPLWERVRTLKLADAARLAQKKMPYGEQEQRSQNEYKRGVSSWNFDVEDLKAQAAVIQDDAGAPALKEDELPKPTSRKDDLDSLEMLIPVPQSAPVGEQHDLQLAAIAPVAKAEMVVNVRSQSGVFQAHGQPKLANGTKYMSEEKEQKPFDDIEPQGKGQKDHLNLNRDIQDDRDRRRFEEKERDREEQRRPSSGPLAAERVLASYKGRDDEKDKDKDSRQLGKNGEDFLRGNPIHRERAFSGPLTSTGASVDHRPANGVSASNKPSGNKEGPDDKLKGALVQKKGRFRVTSEDVELVEENHPVPNARRTASTQALSQLSSTSQPASGSNGAVTVPIAAIMPQLQNILHQNTLQQEVIISLMNSLSPGEVSTAALPRSSHQALKGSHSSLASAEFLAEIPTDRERELLQQVVELQSRASMLGDELQIVKARNVQLERKLNAIYNKEEEERIRREEAAKDDG</sequence>
<evidence type="ECO:0000313" key="2">
    <source>
        <dbReference type="Proteomes" id="UP001162992"/>
    </source>
</evidence>
<comment type="caution">
    <text evidence="1">The sequence shown here is derived from an EMBL/GenBank/DDBJ whole genome shotgun (WGS) entry which is preliminary data.</text>
</comment>
<reference evidence="2" key="1">
    <citation type="journal article" date="2024" name="Proc. Natl. Acad. Sci. U.S.A.">
        <title>Extraordinary preservation of gene collinearity over three hundred million years revealed in homosporous lycophytes.</title>
        <authorList>
            <person name="Li C."/>
            <person name="Wickell D."/>
            <person name="Kuo L.Y."/>
            <person name="Chen X."/>
            <person name="Nie B."/>
            <person name="Liao X."/>
            <person name="Peng D."/>
            <person name="Ji J."/>
            <person name="Jenkins J."/>
            <person name="Williams M."/>
            <person name="Shu S."/>
            <person name="Plott C."/>
            <person name="Barry K."/>
            <person name="Rajasekar S."/>
            <person name="Grimwood J."/>
            <person name="Han X."/>
            <person name="Sun S."/>
            <person name="Hou Z."/>
            <person name="He W."/>
            <person name="Dai G."/>
            <person name="Sun C."/>
            <person name="Schmutz J."/>
            <person name="Leebens-Mack J.H."/>
            <person name="Li F.W."/>
            <person name="Wang L."/>
        </authorList>
    </citation>
    <scope>NUCLEOTIDE SEQUENCE [LARGE SCALE GENOMIC DNA]</scope>
    <source>
        <strain evidence="2">cv. PW_Plant_1</strain>
    </source>
</reference>